<evidence type="ECO:0000313" key="6">
    <source>
        <dbReference type="EMBL" id="GFG32768.1"/>
    </source>
</evidence>
<evidence type="ECO:0000256" key="3">
    <source>
        <dbReference type="SAM" id="MobiDB-lite"/>
    </source>
</evidence>
<dbReference type="FunFam" id="1.10.555.10:FF:000001">
    <property type="entry name" value="Rho GTPase activating protein 44"/>
    <property type="match status" value="1"/>
</dbReference>
<sequence length="967" mass="106132">MKKQFFRVKQLADQRFARAGKTEVLSGDLQEADRKVEYIGRACGNTSKKMGTLCSGQDASREKRLKKNAEHVLGITMQENGYCEEECLLSTVLTDCARIEMNLANEALDHELQVEQLVVIPLQQMLDNDVAKHKVKLSKLTLDMDSARTRYHTAQKHCSTNTHTIKEELEDAEQRVEQCKDALALEMFQLISREADLAQTVVQYVKLQRAYHESALRILEEKIPELEKNISDSASKPVYGYPLVEHLRVTQRKVAFPIELCVCALLELGMEEEGLFRITGAAGKVRLMKMSFDACCLTLPTALEYRDPHVIAGALKSYLRDLPEPLMTHALYDEWMATTRIQSSSEARQQALKRVIDKLPQANFDNLRYLIKFLAVLSRNQEVNKMTPQNIAIVIAPNLIWSRADETTTMGMNMTSANAYSSIVDSLVNNADWFFPGDIEFFQTFPHETTLVNGMTSSTGSVSGFHSHEWTVGSPVDKMATRGHTRGSSGDGQLISIGEPGIMKRAQSSSSLSDHSSPTHGSPKPAARRKNKPAPVPPAGGASPKDPPPLGSTPEKPEKPPRPVVGPMPSTLPRPNKKHSGECDVRTAVPSPVENIPTVTTDRHQKSVDSIPLGIRKQSKDSLEDQHNCMGSVSTHQKVSGGGEKVCVDSEKCGEGNESLPSTELAPVLLSTNSLGATNVMVASECTGRLSGMTEGLQQKNIGNPTVGGCNTAERKNPQRPFPVAAPRSIVNINASNITGTNKEVQVQSSEPTASENVCSPPSRTNTESTKDVETAGAHDGVVLRRPLLSDNGERSNKPAVPERPATLLRPHSSFRGSRHSADSDSSSDKTNIDSERPMLERTHMYSVDKQQVSIIQVGGEKEKTVAVPINNNNNNEPVLQRSPSVGGRPLSISLSDKGQCPEKPEQPPDPENANTCVEREQHKSSHSRTMSEGNILDIDAHKSGFCRLHWEFQQLGFFHPAQGSLQ</sequence>
<dbReference type="Pfam" id="PF00620">
    <property type="entry name" value="RhoGAP"/>
    <property type="match status" value="1"/>
</dbReference>
<accession>A0A6L2PQC9</accession>
<evidence type="ECO:0000259" key="4">
    <source>
        <dbReference type="PROSITE" id="PS50238"/>
    </source>
</evidence>
<dbReference type="GO" id="GO:0007165">
    <property type="term" value="P:signal transduction"/>
    <property type="evidence" value="ECO:0007669"/>
    <property type="project" value="InterPro"/>
</dbReference>
<dbReference type="GO" id="GO:0005737">
    <property type="term" value="C:cytoplasm"/>
    <property type="evidence" value="ECO:0007669"/>
    <property type="project" value="InterPro"/>
</dbReference>
<evidence type="ECO:0000256" key="1">
    <source>
        <dbReference type="ARBA" id="ARBA00022468"/>
    </source>
</evidence>
<feature type="domain" description="BAR" evidence="5">
    <location>
        <begin position="14"/>
        <end position="235"/>
    </location>
</feature>
<keyword evidence="7" id="KW-1185">Reference proteome</keyword>
<evidence type="ECO:0000313" key="7">
    <source>
        <dbReference type="Proteomes" id="UP000502823"/>
    </source>
</evidence>
<dbReference type="InterPro" id="IPR008936">
    <property type="entry name" value="Rho_GTPase_activation_prot"/>
</dbReference>
<dbReference type="OrthoDB" id="19923at2759"/>
<dbReference type="PANTHER" id="PTHR14130:SF14">
    <property type="entry name" value="RHO GTPASE-ACTIVATING PROTEIN 92B"/>
    <property type="match status" value="1"/>
</dbReference>
<dbReference type="Gene3D" id="1.10.555.10">
    <property type="entry name" value="Rho GTPase activation protein"/>
    <property type="match status" value="1"/>
</dbReference>
<dbReference type="SMART" id="SM00324">
    <property type="entry name" value="RhoGAP"/>
    <property type="match status" value="1"/>
</dbReference>
<organism evidence="6 7">
    <name type="scientific">Coptotermes formosanus</name>
    <name type="common">Formosan subterranean termite</name>
    <dbReference type="NCBI Taxonomy" id="36987"/>
    <lineage>
        <taxon>Eukaryota</taxon>
        <taxon>Metazoa</taxon>
        <taxon>Ecdysozoa</taxon>
        <taxon>Arthropoda</taxon>
        <taxon>Hexapoda</taxon>
        <taxon>Insecta</taxon>
        <taxon>Pterygota</taxon>
        <taxon>Neoptera</taxon>
        <taxon>Polyneoptera</taxon>
        <taxon>Dictyoptera</taxon>
        <taxon>Blattodea</taxon>
        <taxon>Blattoidea</taxon>
        <taxon>Termitoidae</taxon>
        <taxon>Rhinotermitidae</taxon>
        <taxon>Coptotermes</taxon>
    </lineage>
</organism>
<dbReference type="PROSITE" id="PS50238">
    <property type="entry name" value="RHOGAP"/>
    <property type="match status" value="1"/>
</dbReference>
<dbReference type="GO" id="GO:0032956">
    <property type="term" value="P:regulation of actin cytoskeleton organization"/>
    <property type="evidence" value="ECO:0007669"/>
    <property type="project" value="TreeGrafter"/>
</dbReference>
<keyword evidence="1" id="KW-0343">GTPase activation</keyword>
<dbReference type="EMBL" id="BLKM01000389">
    <property type="protein sequence ID" value="GFG32768.1"/>
    <property type="molecule type" value="Genomic_DNA"/>
</dbReference>
<evidence type="ECO:0000256" key="2">
    <source>
        <dbReference type="ARBA" id="ARBA00022553"/>
    </source>
</evidence>
<dbReference type="Proteomes" id="UP000502823">
    <property type="component" value="Unassembled WGS sequence"/>
</dbReference>
<feature type="region of interest" description="Disordered" evidence="3">
    <location>
        <begin position="867"/>
        <end position="930"/>
    </location>
</feature>
<dbReference type="GO" id="GO:0035020">
    <property type="term" value="P:regulation of Rac protein signal transduction"/>
    <property type="evidence" value="ECO:0007669"/>
    <property type="project" value="TreeGrafter"/>
</dbReference>
<dbReference type="InterPro" id="IPR027267">
    <property type="entry name" value="AH/BAR_dom_sf"/>
</dbReference>
<reference evidence="7" key="1">
    <citation type="submission" date="2020-01" db="EMBL/GenBank/DDBJ databases">
        <title>Draft genome sequence of the Termite Coptotermes fromosanus.</title>
        <authorList>
            <person name="Itakura S."/>
            <person name="Yosikawa Y."/>
            <person name="Umezawa K."/>
        </authorList>
    </citation>
    <scope>NUCLEOTIDE SEQUENCE [LARGE SCALE GENOMIC DNA]</scope>
</reference>
<feature type="compositionally biased region" description="Basic and acidic residues" evidence="3">
    <location>
        <begin position="820"/>
        <end position="844"/>
    </location>
</feature>
<dbReference type="Gene3D" id="1.20.1270.60">
    <property type="entry name" value="Arfaptin homology (AH) domain/BAR domain"/>
    <property type="match status" value="1"/>
</dbReference>
<dbReference type="InterPro" id="IPR004148">
    <property type="entry name" value="BAR_dom"/>
</dbReference>
<dbReference type="InterPro" id="IPR000198">
    <property type="entry name" value="RhoGAP_dom"/>
</dbReference>
<feature type="compositionally biased region" description="Polar residues" evidence="3">
    <location>
        <begin position="735"/>
        <end position="768"/>
    </location>
</feature>
<name>A0A6L2PQC9_COPFO</name>
<evidence type="ECO:0000259" key="5">
    <source>
        <dbReference type="PROSITE" id="PS51021"/>
    </source>
</evidence>
<feature type="region of interest" description="Disordered" evidence="3">
    <location>
        <begin position="735"/>
        <end position="846"/>
    </location>
</feature>
<dbReference type="InParanoid" id="A0A6L2PQC9"/>
<dbReference type="CDD" id="cd07595">
    <property type="entry name" value="BAR_RhoGAP_Rich-like"/>
    <property type="match status" value="1"/>
</dbReference>
<feature type="compositionally biased region" description="Pro residues" evidence="3">
    <location>
        <begin position="562"/>
        <end position="572"/>
    </location>
</feature>
<comment type="caution">
    <text evidence="6">The sequence shown here is derived from an EMBL/GenBank/DDBJ whole genome shotgun (WGS) entry which is preliminary data.</text>
</comment>
<gene>
    <name evidence="6" type="ORF">Cfor_06297</name>
</gene>
<dbReference type="GO" id="GO:0005096">
    <property type="term" value="F:GTPase activator activity"/>
    <property type="evidence" value="ECO:0007669"/>
    <property type="project" value="UniProtKB-KW"/>
</dbReference>
<dbReference type="SUPFAM" id="SSF103657">
    <property type="entry name" value="BAR/IMD domain-like"/>
    <property type="match status" value="1"/>
</dbReference>
<dbReference type="PANTHER" id="PTHR14130">
    <property type="entry name" value="3BP-1 RELATED RHOGAP"/>
    <property type="match status" value="1"/>
</dbReference>
<dbReference type="SUPFAM" id="SSF48350">
    <property type="entry name" value="GTPase activation domain, GAP"/>
    <property type="match status" value="1"/>
</dbReference>
<dbReference type="PROSITE" id="PS51021">
    <property type="entry name" value="BAR"/>
    <property type="match status" value="1"/>
</dbReference>
<feature type="region of interest" description="Disordered" evidence="3">
    <location>
        <begin position="505"/>
        <end position="606"/>
    </location>
</feature>
<feature type="domain" description="Rho-GAP" evidence="4">
    <location>
        <begin position="241"/>
        <end position="435"/>
    </location>
</feature>
<keyword evidence="2" id="KW-0597">Phosphoprotein</keyword>
<dbReference type="InterPro" id="IPR047165">
    <property type="entry name" value="RHG17/44/SH3BP1-like"/>
</dbReference>
<evidence type="ECO:0008006" key="8">
    <source>
        <dbReference type="Google" id="ProtNLM"/>
    </source>
</evidence>
<protein>
    <recommendedName>
        <fullName evidence="8">Rho-GAP domain-containing protein</fullName>
    </recommendedName>
</protein>
<feature type="region of interest" description="Disordered" evidence="3">
    <location>
        <begin position="477"/>
        <end position="496"/>
    </location>
</feature>
<proteinExistence type="predicted"/>
<dbReference type="AlphaFoldDB" id="A0A6L2PQC9"/>
<dbReference type="Pfam" id="PF03114">
    <property type="entry name" value="BAR"/>
    <property type="match status" value="1"/>
</dbReference>
<dbReference type="SMART" id="SM00721">
    <property type="entry name" value="BAR"/>
    <property type="match status" value="1"/>
</dbReference>